<dbReference type="SUPFAM" id="SSF53474">
    <property type="entry name" value="alpha/beta-Hydrolases"/>
    <property type="match status" value="1"/>
</dbReference>
<dbReference type="GO" id="GO:0018785">
    <property type="term" value="F:haloacetate dehalogenase activity"/>
    <property type="evidence" value="ECO:0007669"/>
    <property type="project" value="UniProtKB-EC"/>
</dbReference>
<accession>A0A1J5RUI9</accession>
<reference evidence="2" key="1">
    <citation type="submission" date="2016-10" db="EMBL/GenBank/DDBJ databases">
        <title>Sequence of Gallionella enrichment culture.</title>
        <authorList>
            <person name="Poehlein A."/>
            <person name="Muehling M."/>
            <person name="Daniel R."/>
        </authorList>
    </citation>
    <scope>NUCLEOTIDE SEQUENCE</scope>
</reference>
<evidence type="ECO:0000259" key="1">
    <source>
        <dbReference type="Pfam" id="PF12697"/>
    </source>
</evidence>
<dbReference type="InterPro" id="IPR050266">
    <property type="entry name" value="AB_hydrolase_sf"/>
</dbReference>
<comment type="caution">
    <text evidence="2">The sequence shown here is derived from an EMBL/GenBank/DDBJ whole genome shotgun (WGS) entry which is preliminary data.</text>
</comment>
<sequence length="280" mass="30506">MRQDHVQILASHGFARVAYREWGRADHPRVLFCVHGLTRNAADFDLLAAALAPHMRVVAVDLPGRGDSDWLPVKSDYALPTYLNACTTVLARLNAGRVDWLGTSLGGLIGMSMAALPDSPVARLILNDIGPVMPGEPLRRIAAGVGQSATFASLDEVEAYLRLAMASFGVREDQHWRQLARSSSRPDGHGRLRLHYDPGIAQVFSDPKVLQGAEMWPLWEQIRCPVLLLRGAQSDLLTAADAQAMTERGPKAALVEFPGCGHAPPLMEAAQIAVVRDWLE</sequence>
<dbReference type="GO" id="GO:0016020">
    <property type="term" value="C:membrane"/>
    <property type="evidence" value="ECO:0007669"/>
    <property type="project" value="TreeGrafter"/>
</dbReference>
<evidence type="ECO:0000313" key="2">
    <source>
        <dbReference type="EMBL" id="OIQ93123.1"/>
    </source>
</evidence>
<dbReference type="AlphaFoldDB" id="A0A1J5RUI9"/>
<dbReference type="EC" id="3.8.1.3" evidence="2"/>
<feature type="domain" description="AB hydrolase-1" evidence="1">
    <location>
        <begin position="32"/>
        <end position="270"/>
    </location>
</feature>
<gene>
    <name evidence="2" type="primary">dehH1_1</name>
    <name evidence="2" type="ORF">GALL_249330</name>
</gene>
<dbReference type="PANTHER" id="PTHR43798">
    <property type="entry name" value="MONOACYLGLYCEROL LIPASE"/>
    <property type="match status" value="1"/>
</dbReference>
<dbReference type="InterPro" id="IPR029058">
    <property type="entry name" value="AB_hydrolase_fold"/>
</dbReference>
<dbReference type="Gene3D" id="3.40.50.1820">
    <property type="entry name" value="alpha/beta hydrolase"/>
    <property type="match status" value="1"/>
</dbReference>
<protein>
    <submittedName>
        <fullName evidence="2">Haloacetate dehalogenase H-1</fullName>
        <ecNumber evidence="2">3.8.1.3</ecNumber>
    </submittedName>
</protein>
<dbReference type="PANTHER" id="PTHR43798:SF33">
    <property type="entry name" value="HYDROLASE, PUTATIVE (AFU_ORTHOLOGUE AFUA_2G14860)-RELATED"/>
    <property type="match status" value="1"/>
</dbReference>
<dbReference type="InterPro" id="IPR000073">
    <property type="entry name" value="AB_hydrolase_1"/>
</dbReference>
<proteinExistence type="predicted"/>
<dbReference type="Pfam" id="PF12697">
    <property type="entry name" value="Abhydrolase_6"/>
    <property type="match status" value="1"/>
</dbReference>
<dbReference type="EMBL" id="MLJW01000214">
    <property type="protein sequence ID" value="OIQ93123.1"/>
    <property type="molecule type" value="Genomic_DNA"/>
</dbReference>
<name>A0A1J5RUI9_9ZZZZ</name>
<organism evidence="2">
    <name type="scientific">mine drainage metagenome</name>
    <dbReference type="NCBI Taxonomy" id="410659"/>
    <lineage>
        <taxon>unclassified sequences</taxon>
        <taxon>metagenomes</taxon>
        <taxon>ecological metagenomes</taxon>
    </lineage>
</organism>
<keyword evidence="2" id="KW-0378">Hydrolase</keyword>